<gene>
    <name evidence="2" type="primary">ORF81902</name>
    <name evidence="1" type="synonym">ORF81900</name>
    <name evidence="3" type="synonym">ORF81905</name>
</gene>
<proteinExistence type="predicted"/>
<dbReference type="EMBL" id="HACG01025454">
    <property type="protein sequence ID" value="CEK72319.1"/>
    <property type="molecule type" value="Transcribed_RNA"/>
</dbReference>
<evidence type="ECO:0000313" key="3">
    <source>
        <dbReference type="EMBL" id="CEK72319.1"/>
    </source>
</evidence>
<sequence length="98" mass="10899">MSSNIKHEAVFPPAVFSLRRIAQPGPTMNTSKGSYELYDSQQKNVGSFGEKRVNGLAGSAPGSPGSMQDYKQVVVNLQRELEDSRRKGSELQHHRRLK</sequence>
<dbReference type="EMBL" id="HACG01025451">
    <property type="protein sequence ID" value="CEK72316.1"/>
    <property type="molecule type" value="Transcribed_RNA"/>
</dbReference>
<dbReference type="EMBL" id="HACG01025452">
    <property type="protein sequence ID" value="CEK72317.1"/>
    <property type="molecule type" value="Transcribed_RNA"/>
</dbReference>
<protein>
    <submittedName>
        <fullName evidence="2">Uncharacterized protein</fullName>
    </submittedName>
</protein>
<evidence type="ECO:0000313" key="1">
    <source>
        <dbReference type="EMBL" id="CEK72316.1"/>
    </source>
</evidence>
<organism evidence="2">
    <name type="scientific">Arion vulgaris</name>
    <dbReference type="NCBI Taxonomy" id="1028688"/>
    <lineage>
        <taxon>Eukaryota</taxon>
        <taxon>Metazoa</taxon>
        <taxon>Spiralia</taxon>
        <taxon>Lophotrochozoa</taxon>
        <taxon>Mollusca</taxon>
        <taxon>Gastropoda</taxon>
        <taxon>Heterobranchia</taxon>
        <taxon>Euthyneura</taxon>
        <taxon>Panpulmonata</taxon>
        <taxon>Eupulmonata</taxon>
        <taxon>Stylommatophora</taxon>
        <taxon>Helicina</taxon>
        <taxon>Arionoidea</taxon>
        <taxon>Arionidae</taxon>
        <taxon>Arion</taxon>
    </lineage>
</organism>
<reference evidence="2" key="1">
    <citation type="submission" date="2014-12" db="EMBL/GenBank/DDBJ databases">
        <title>Insight into the proteome of Arion vulgaris.</title>
        <authorList>
            <person name="Aradska J."/>
            <person name="Bulat T."/>
            <person name="Smidak R."/>
            <person name="Sarate P."/>
            <person name="Gangsoo J."/>
            <person name="Sialana F."/>
            <person name="Bilban M."/>
            <person name="Lubec G."/>
        </authorList>
    </citation>
    <scope>NUCLEOTIDE SEQUENCE</scope>
    <source>
        <tissue evidence="2">Skin</tissue>
    </source>
</reference>
<name>A0A0B6ZVE2_9EUPU</name>
<evidence type="ECO:0000313" key="2">
    <source>
        <dbReference type="EMBL" id="CEK72317.1"/>
    </source>
</evidence>
<accession>A0A0B6ZVE2</accession>
<dbReference type="AlphaFoldDB" id="A0A0B6ZVE2"/>